<reference evidence="5 6" key="1">
    <citation type="submission" date="2011-05" db="EMBL/GenBank/DDBJ databases">
        <title>Whole genome sequence of Microlunatus phosphovorus NM-1.</title>
        <authorList>
            <person name="Hosoyama A."/>
            <person name="Sasaki K."/>
            <person name="Harada T."/>
            <person name="Igarashi R."/>
            <person name="Kawakoshi A."/>
            <person name="Sasagawa M."/>
            <person name="Fukada J."/>
            <person name="Nakamura S."/>
            <person name="Katano Y."/>
            <person name="Hanada S."/>
            <person name="Kamagata Y."/>
            <person name="Nakamura N."/>
            <person name="Yamazaki S."/>
            <person name="Fujita N."/>
        </authorList>
    </citation>
    <scope>NUCLEOTIDE SEQUENCE [LARGE SCALE GENOMIC DNA]</scope>
    <source>
        <strain evidence="6">ATCC 700054 / DSM 10555 / JCM 9379 / NBRC 101784 / NCIMB 13414 / VKM Ac-1990 / NM-1</strain>
    </source>
</reference>
<dbReference type="GO" id="GO:0003677">
    <property type="term" value="F:DNA binding"/>
    <property type="evidence" value="ECO:0007669"/>
    <property type="project" value="UniProtKB-KW"/>
</dbReference>
<dbReference type="STRING" id="1032480.MLP_21590"/>
<dbReference type="InterPro" id="IPR000524">
    <property type="entry name" value="Tscrpt_reg_HTH_GntR"/>
</dbReference>
<keyword evidence="2" id="KW-0238">DNA-binding</keyword>
<organism evidence="5 6">
    <name type="scientific">Microlunatus phosphovorus (strain ATCC 700054 / DSM 10555 / JCM 9379 / NBRC 101784 / NCIMB 13414 / VKM Ac-1990 / NM-1)</name>
    <dbReference type="NCBI Taxonomy" id="1032480"/>
    <lineage>
        <taxon>Bacteria</taxon>
        <taxon>Bacillati</taxon>
        <taxon>Actinomycetota</taxon>
        <taxon>Actinomycetes</taxon>
        <taxon>Propionibacteriales</taxon>
        <taxon>Propionibacteriaceae</taxon>
        <taxon>Microlunatus</taxon>
    </lineage>
</organism>
<dbReference type="PRINTS" id="PR00035">
    <property type="entry name" value="HTHGNTR"/>
</dbReference>
<dbReference type="SUPFAM" id="SSF48008">
    <property type="entry name" value="GntR ligand-binding domain-like"/>
    <property type="match status" value="1"/>
</dbReference>
<dbReference type="Pfam" id="PF00392">
    <property type="entry name" value="GntR"/>
    <property type="match status" value="1"/>
</dbReference>
<keyword evidence="3" id="KW-0804">Transcription</keyword>
<dbReference type="HOGENOM" id="CLU_017584_9_3_11"/>
<dbReference type="InterPro" id="IPR036388">
    <property type="entry name" value="WH-like_DNA-bd_sf"/>
</dbReference>
<dbReference type="PANTHER" id="PTHR43537:SF24">
    <property type="entry name" value="GLUCONATE OPERON TRANSCRIPTIONAL REPRESSOR"/>
    <property type="match status" value="1"/>
</dbReference>
<evidence type="ECO:0000259" key="4">
    <source>
        <dbReference type="PROSITE" id="PS50949"/>
    </source>
</evidence>
<dbReference type="EMBL" id="AP012204">
    <property type="protein sequence ID" value="BAK35173.1"/>
    <property type="molecule type" value="Genomic_DNA"/>
</dbReference>
<dbReference type="Gene3D" id="1.10.10.10">
    <property type="entry name" value="Winged helix-like DNA-binding domain superfamily/Winged helix DNA-binding domain"/>
    <property type="match status" value="1"/>
</dbReference>
<dbReference type="AlphaFoldDB" id="F5XE00"/>
<dbReference type="PROSITE" id="PS50949">
    <property type="entry name" value="HTH_GNTR"/>
    <property type="match status" value="1"/>
</dbReference>
<dbReference type="Gene3D" id="1.20.120.530">
    <property type="entry name" value="GntR ligand-binding domain-like"/>
    <property type="match status" value="1"/>
</dbReference>
<dbReference type="PANTHER" id="PTHR43537">
    <property type="entry name" value="TRANSCRIPTIONAL REGULATOR, GNTR FAMILY"/>
    <property type="match status" value="1"/>
</dbReference>
<dbReference type="SMART" id="SM00345">
    <property type="entry name" value="HTH_GNTR"/>
    <property type="match status" value="1"/>
</dbReference>
<dbReference type="CDD" id="cd07377">
    <property type="entry name" value="WHTH_GntR"/>
    <property type="match status" value="1"/>
</dbReference>
<keyword evidence="6" id="KW-1185">Reference proteome</keyword>
<dbReference type="eggNOG" id="COG2186">
    <property type="taxonomic scope" value="Bacteria"/>
</dbReference>
<evidence type="ECO:0000313" key="6">
    <source>
        <dbReference type="Proteomes" id="UP000007947"/>
    </source>
</evidence>
<dbReference type="Pfam" id="PF07729">
    <property type="entry name" value="FCD"/>
    <property type="match status" value="1"/>
</dbReference>
<evidence type="ECO:0000256" key="1">
    <source>
        <dbReference type="ARBA" id="ARBA00023015"/>
    </source>
</evidence>
<protein>
    <submittedName>
        <fullName evidence="5">Putative GntR family transcriptional regulator</fullName>
    </submittedName>
</protein>
<dbReference type="InterPro" id="IPR011711">
    <property type="entry name" value="GntR_C"/>
</dbReference>
<evidence type="ECO:0000256" key="2">
    <source>
        <dbReference type="ARBA" id="ARBA00023125"/>
    </source>
</evidence>
<proteinExistence type="predicted"/>
<dbReference type="SUPFAM" id="SSF46785">
    <property type="entry name" value="Winged helix' DNA-binding domain"/>
    <property type="match status" value="1"/>
</dbReference>
<dbReference type="GO" id="GO:0003700">
    <property type="term" value="F:DNA-binding transcription factor activity"/>
    <property type="evidence" value="ECO:0007669"/>
    <property type="project" value="InterPro"/>
</dbReference>
<keyword evidence="1" id="KW-0805">Transcription regulation</keyword>
<accession>F5XE00</accession>
<sequence length="245" mass="27128">MPDISGSAVWRSVGERSVTARVRGEILRVMQERRLRPGDRLPAERELASLLQVSRPSVRESVRSLEAEGRLEVRHGAGVFVAEPSDQRRLRAGIEPTTKITQLYDMREVLEVPAARWAAERRAPEALARIREALEALDSYVQESGEDADLRELQTRDLEFHARITEAAGNDLLIQTQSVIYDIVLEGMRSTLLMPGRLEGAHREHAAILDAIERGAAESASEAARSHIQSARTAALGRLAEQLGS</sequence>
<name>F5XE00_MICPN</name>
<evidence type="ECO:0000256" key="3">
    <source>
        <dbReference type="ARBA" id="ARBA00023163"/>
    </source>
</evidence>
<feature type="domain" description="HTH gntR-type" evidence="4">
    <location>
        <begin position="16"/>
        <end position="84"/>
    </location>
</feature>
<dbReference type="KEGG" id="mph:MLP_21590"/>
<dbReference type="SMART" id="SM00895">
    <property type="entry name" value="FCD"/>
    <property type="match status" value="1"/>
</dbReference>
<dbReference type="InterPro" id="IPR008920">
    <property type="entry name" value="TF_FadR/GntR_C"/>
</dbReference>
<dbReference type="Proteomes" id="UP000007947">
    <property type="component" value="Chromosome"/>
</dbReference>
<evidence type="ECO:0000313" key="5">
    <source>
        <dbReference type="EMBL" id="BAK35173.1"/>
    </source>
</evidence>
<gene>
    <name evidence="5" type="ordered locus">MLP_21590</name>
</gene>
<dbReference type="InterPro" id="IPR036390">
    <property type="entry name" value="WH_DNA-bd_sf"/>
</dbReference>